<dbReference type="Gene3D" id="3.40.50.2300">
    <property type="match status" value="1"/>
</dbReference>
<proteinExistence type="predicted"/>
<dbReference type="Gene3D" id="3.30.565.10">
    <property type="entry name" value="Histidine kinase-like ATPase, C-terminal domain"/>
    <property type="match status" value="1"/>
</dbReference>
<dbReference type="PANTHER" id="PTHR41523:SF7">
    <property type="entry name" value="HISTIDINE KINASE"/>
    <property type="match status" value="1"/>
</dbReference>
<dbReference type="InterPro" id="IPR043150">
    <property type="entry name" value="Phytochrome_PHY_sf"/>
</dbReference>
<keyword evidence="3" id="KW-0600">Photoreceptor protein</keyword>
<dbReference type="PROSITE" id="PS50110">
    <property type="entry name" value="RESPONSE_REGULATORY"/>
    <property type="match status" value="1"/>
</dbReference>
<dbReference type="Gene3D" id="3.30.450.20">
    <property type="entry name" value="PAS domain"/>
    <property type="match status" value="1"/>
</dbReference>
<dbReference type="Pfam" id="PF01590">
    <property type="entry name" value="GAF"/>
    <property type="match status" value="1"/>
</dbReference>
<evidence type="ECO:0000256" key="4">
    <source>
        <dbReference type="ARBA" id="ARBA00022553"/>
    </source>
</evidence>
<dbReference type="PROSITE" id="PS50046">
    <property type="entry name" value="PHYTOCHROME_2"/>
    <property type="match status" value="1"/>
</dbReference>
<dbReference type="InterPro" id="IPR016132">
    <property type="entry name" value="Phyto_chromo_attachment"/>
</dbReference>
<dbReference type="InterPro" id="IPR001294">
    <property type="entry name" value="Phytochrome"/>
</dbReference>
<dbReference type="PRINTS" id="PR01033">
    <property type="entry name" value="PHYTOCHROME"/>
</dbReference>
<dbReference type="InterPro" id="IPR011102">
    <property type="entry name" value="Sig_transdc_His_kinase_HWE"/>
</dbReference>
<reference evidence="16 17" key="1">
    <citation type="submission" date="2018-12" db="EMBL/GenBank/DDBJ databases">
        <title>Croceicoccus ponticola sp. nov., a lipolytic bacterium isolated from seawater.</title>
        <authorList>
            <person name="Yoon J.-H."/>
        </authorList>
    </citation>
    <scope>NUCLEOTIDE SEQUENCE [LARGE SCALE GENOMIC DNA]</scope>
    <source>
        <strain evidence="16 17">GM-16</strain>
    </source>
</reference>
<keyword evidence="9" id="KW-0067">ATP-binding</keyword>
<sequence>MAGILRRARRRSCLGRPRLAGRGDRGGYRNFPDVPSGSRCVSGGPSLTIGDLGSRSVDLTNCDREPIHIPGSIQPFGFLITVGADWMIQRAANTEAYFGIEPLGLLGRPLAELFLPHSMKSLRGRASHLRGDDAVERIFSLRLLEGGRTFDVAIHFSDRSIVIECEPARGDEIEISSLVRSMVTRVQRADSIQSILREGARQVRLLTGFDRVMVYRFAPGGSGEVVAEALEPGIDSFLGLNFPASDIPQQARTLYVRNVFRIIADVDDVPCPIEPREDGEPLDLSLSLFRSVSPIHVEYLKNMGVRASLSISIIIGGKLWGLFACHHYSPRLPSFAERSAAELFGQMFSLLVESRLNAEITAYEDKARKVADRLMAAAAQDSDRLSDAQWMGDLVLDAIPADGVGVFVDDRLSLSGLTPNEDQFRALVGSLNRREAGQIFTTSRIGDVLPEARTYAHKAAGLLAIPISRRPRDYVVLFRAERLRSVRWAGSQDKDIEYGPNGPRLTPRKSFEEWSELVSGEAEPFRDSELRVAEALRSTLLEVVLRLTEAASEERRKFAEQQKLLISELNHRVRNILALIRALMGQTSRDAGDVDSFVATLDSRIQALARAHDQLTADQWGPARLEDLIETEGRAYFQPDRQAIRMTGPDVAITPDAFTVMALVMHELVTNAAKYGALSDSGTVHVAWEIDPDGALVIDWREIGGPAVMPPKRRGFGTTVIETSIPHELGGEAKTFYKMAGFEARFVLPERYIASSRERDEQTKKIAAPSKGDGDFVRGKKVLLVEDSALIAMDAEDSLREMGAADVVLAASNGVAAKALDAGGIELAVLDFNLGRENSMPTAERLMEAGIPFLFASGYGGEGTIPERFADVPMIVKPYGTDQMQQAIAELAARAAGSE</sequence>
<organism evidence="16 17">
    <name type="scientific">Croceicoccus ponticola</name>
    <dbReference type="NCBI Taxonomy" id="2217664"/>
    <lineage>
        <taxon>Bacteria</taxon>
        <taxon>Pseudomonadati</taxon>
        <taxon>Pseudomonadota</taxon>
        <taxon>Alphaproteobacteria</taxon>
        <taxon>Sphingomonadales</taxon>
        <taxon>Erythrobacteraceae</taxon>
        <taxon>Croceicoccus</taxon>
    </lineage>
</organism>
<dbReference type="SMART" id="SM00065">
    <property type="entry name" value="GAF"/>
    <property type="match status" value="1"/>
</dbReference>
<keyword evidence="7" id="KW-0547">Nucleotide-binding</keyword>
<evidence type="ECO:0000256" key="11">
    <source>
        <dbReference type="ARBA" id="ARBA00023170"/>
    </source>
</evidence>
<evidence type="ECO:0000256" key="8">
    <source>
        <dbReference type="ARBA" id="ARBA00022777"/>
    </source>
</evidence>
<evidence type="ECO:0000259" key="14">
    <source>
        <dbReference type="PROSITE" id="PS50046"/>
    </source>
</evidence>
<keyword evidence="11" id="KW-0675">Receptor</keyword>
<evidence type="ECO:0000256" key="5">
    <source>
        <dbReference type="ARBA" id="ARBA00022606"/>
    </source>
</evidence>
<dbReference type="SUPFAM" id="SSF55781">
    <property type="entry name" value="GAF domain-like"/>
    <property type="match status" value="2"/>
</dbReference>
<evidence type="ECO:0000256" key="2">
    <source>
        <dbReference type="ARBA" id="ARBA00012438"/>
    </source>
</evidence>
<dbReference type="SMART" id="SM00911">
    <property type="entry name" value="HWE_HK"/>
    <property type="match status" value="1"/>
</dbReference>
<evidence type="ECO:0000256" key="6">
    <source>
        <dbReference type="ARBA" id="ARBA00022679"/>
    </source>
</evidence>
<evidence type="ECO:0000256" key="9">
    <source>
        <dbReference type="ARBA" id="ARBA00022840"/>
    </source>
</evidence>
<dbReference type="GO" id="GO:0009584">
    <property type="term" value="P:detection of visible light"/>
    <property type="evidence" value="ECO:0007669"/>
    <property type="project" value="InterPro"/>
</dbReference>
<feature type="modified residue" description="4-aspartylphosphate" evidence="12">
    <location>
        <position position="831"/>
    </location>
</feature>
<evidence type="ECO:0000259" key="15">
    <source>
        <dbReference type="PROSITE" id="PS50110"/>
    </source>
</evidence>
<comment type="caution">
    <text evidence="16">The sequence shown here is derived from an EMBL/GenBank/DDBJ whole genome shotgun (WGS) entry which is preliminary data.</text>
</comment>
<dbReference type="SMART" id="SM00448">
    <property type="entry name" value="REC"/>
    <property type="match status" value="1"/>
</dbReference>
<dbReference type="OrthoDB" id="136506at2"/>
<evidence type="ECO:0000256" key="10">
    <source>
        <dbReference type="ARBA" id="ARBA00022991"/>
    </source>
</evidence>
<protein>
    <recommendedName>
        <fullName evidence="2">histidine kinase</fullName>
        <ecNumber evidence="2">2.7.13.3</ecNumber>
    </recommendedName>
</protein>
<dbReference type="InterPro" id="IPR003018">
    <property type="entry name" value="GAF"/>
</dbReference>
<keyword evidence="10" id="KW-0157">Chromophore</keyword>
<evidence type="ECO:0000313" key="16">
    <source>
        <dbReference type="EMBL" id="RVQ67801.1"/>
    </source>
</evidence>
<name>A0A437GYQ0_9SPHN</name>
<evidence type="ECO:0000256" key="13">
    <source>
        <dbReference type="SAM" id="MobiDB-lite"/>
    </source>
</evidence>
<dbReference type="SUPFAM" id="SSF52172">
    <property type="entry name" value="CheY-like"/>
    <property type="match status" value="1"/>
</dbReference>
<evidence type="ECO:0000256" key="3">
    <source>
        <dbReference type="ARBA" id="ARBA00022543"/>
    </source>
</evidence>
<dbReference type="InterPro" id="IPR035965">
    <property type="entry name" value="PAS-like_dom_sf"/>
</dbReference>
<keyword evidence="6" id="KW-0808">Transferase</keyword>
<dbReference type="SUPFAM" id="SSF55785">
    <property type="entry name" value="PYP-like sensor domain (PAS domain)"/>
    <property type="match status" value="1"/>
</dbReference>
<dbReference type="InterPro" id="IPR009219">
    <property type="entry name" value="Bactrphtchr_CheY"/>
</dbReference>
<dbReference type="EMBL" id="RXOL01000002">
    <property type="protein sequence ID" value="RVQ67801.1"/>
    <property type="molecule type" value="Genomic_DNA"/>
</dbReference>
<feature type="domain" description="Response regulatory" evidence="15">
    <location>
        <begin position="781"/>
        <end position="892"/>
    </location>
</feature>
<dbReference type="GO" id="GO:0004673">
    <property type="term" value="F:protein histidine kinase activity"/>
    <property type="evidence" value="ECO:0007669"/>
    <property type="project" value="UniProtKB-EC"/>
</dbReference>
<dbReference type="GO" id="GO:0009881">
    <property type="term" value="F:photoreceptor activity"/>
    <property type="evidence" value="ECO:0007669"/>
    <property type="project" value="UniProtKB-KW"/>
</dbReference>
<feature type="region of interest" description="Disordered" evidence="13">
    <location>
        <begin position="16"/>
        <end position="39"/>
    </location>
</feature>
<dbReference type="AlphaFoldDB" id="A0A437GYQ0"/>
<evidence type="ECO:0000256" key="7">
    <source>
        <dbReference type="ARBA" id="ARBA00022741"/>
    </source>
</evidence>
<dbReference type="Pfam" id="PF08446">
    <property type="entry name" value="PAS_2"/>
    <property type="match status" value="1"/>
</dbReference>
<dbReference type="InterPro" id="IPR013515">
    <property type="entry name" value="Phytochrome_cen-reg"/>
</dbReference>
<accession>A0A437GYQ0</accession>
<dbReference type="Proteomes" id="UP000283003">
    <property type="component" value="Unassembled WGS sequence"/>
</dbReference>
<evidence type="ECO:0000256" key="1">
    <source>
        <dbReference type="ARBA" id="ARBA00000085"/>
    </source>
</evidence>
<dbReference type="InterPro" id="IPR036890">
    <property type="entry name" value="HATPase_C_sf"/>
</dbReference>
<comment type="catalytic activity">
    <reaction evidence="1">
        <text>ATP + protein L-histidine = ADP + protein N-phospho-L-histidine.</text>
        <dbReference type="EC" id="2.7.13.3"/>
    </reaction>
</comment>
<dbReference type="GO" id="GO:0005524">
    <property type="term" value="F:ATP binding"/>
    <property type="evidence" value="ECO:0007669"/>
    <property type="project" value="UniProtKB-KW"/>
</dbReference>
<dbReference type="Pfam" id="PF00360">
    <property type="entry name" value="PHY"/>
    <property type="match status" value="1"/>
</dbReference>
<keyword evidence="5" id="KW-0716">Sensory transduction</keyword>
<dbReference type="GO" id="GO:0006355">
    <property type="term" value="P:regulation of DNA-templated transcription"/>
    <property type="evidence" value="ECO:0007669"/>
    <property type="project" value="InterPro"/>
</dbReference>
<dbReference type="EC" id="2.7.13.3" evidence="2"/>
<evidence type="ECO:0000313" key="17">
    <source>
        <dbReference type="Proteomes" id="UP000283003"/>
    </source>
</evidence>
<dbReference type="Gene3D" id="3.30.450.270">
    <property type="match status" value="1"/>
</dbReference>
<evidence type="ECO:0000256" key="12">
    <source>
        <dbReference type="PROSITE-ProRule" id="PRU00169"/>
    </source>
</evidence>
<keyword evidence="8" id="KW-0418">Kinase</keyword>
<dbReference type="InterPro" id="IPR013654">
    <property type="entry name" value="PAS_2"/>
</dbReference>
<dbReference type="InterPro" id="IPR011006">
    <property type="entry name" value="CheY-like_superfamily"/>
</dbReference>
<dbReference type="InterPro" id="IPR029016">
    <property type="entry name" value="GAF-like_dom_sf"/>
</dbReference>
<gene>
    <name evidence="16" type="ORF">EKN06_07755</name>
</gene>
<dbReference type="Pfam" id="PF07536">
    <property type="entry name" value="HWE_HK"/>
    <property type="match status" value="1"/>
</dbReference>
<dbReference type="Gene3D" id="3.30.450.40">
    <property type="match status" value="1"/>
</dbReference>
<dbReference type="InterPro" id="IPR001789">
    <property type="entry name" value="Sig_transdc_resp-reg_receiver"/>
</dbReference>
<dbReference type="PIRSF" id="PIRSF036397">
    <property type="entry name" value="Bactrphtchrm_rec"/>
    <property type="match status" value="1"/>
</dbReference>
<dbReference type="GO" id="GO:0000160">
    <property type="term" value="P:phosphorelay signal transduction system"/>
    <property type="evidence" value="ECO:0007669"/>
    <property type="project" value="InterPro"/>
</dbReference>
<dbReference type="PANTHER" id="PTHR41523">
    <property type="entry name" value="TWO-COMPONENT SYSTEM SENSOR PROTEIN"/>
    <property type="match status" value="1"/>
</dbReference>
<feature type="domain" description="Phytochrome chromophore attachment site" evidence="14">
    <location>
        <begin position="191"/>
        <end position="346"/>
    </location>
</feature>
<keyword evidence="17" id="KW-1185">Reference proteome</keyword>
<keyword evidence="4 12" id="KW-0597">Phosphoprotein</keyword>